<feature type="domain" description="Response regulatory" evidence="9">
    <location>
        <begin position="4"/>
        <end position="118"/>
    </location>
</feature>
<evidence type="ECO:0000259" key="9">
    <source>
        <dbReference type="PROSITE" id="PS50110"/>
    </source>
</evidence>
<keyword evidence="3" id="KW-0902">Two-component regulatory system</keyword>
<dbReference type="PANTHER" id="PTHR48111">
    <property type="entry name" value="REGULATOR OF RPOS"/>
    <property type="match status" value="1"/>
</dbReference>
<accession>A0A969PS35</accession>
<comment type="caution">
    <text evidence="11">The sequence shown here is derived from an EMBL/GenBank/DDBJ whole genome shotgun (WGS) entry which is preliminary data.</text>
</comment>
<sequence length="231" mass="27136">MTDRILIVEDEEKIARVLQLELQYEGYEADVVHDGMDAWLQIQDQSYHLYILDVMLPGLSGIELLRRIRRENKQVPVLMLTARDATVDKVTGLDQGADDYVTKPFDMEELLARVRVLLRRNGNRSDGQQDEMLTFQDVEINLPRREARRGGEKLELTPREYDLLVYFMENPYRVLSREQLMDRVWGFDYAGETNVVDVYVRYLRQKVDKPFDRSYVHTVRGVGYVLKDDAE</sequence>
<name>A0A969PS35_9BACI</name>
<evidence type="ECO:0000256" key="2">
    <source>
        <dbReference type="ARBA" id="ARBA00022553"/>
    </source>
</evidence>
<dbReference type="SUPFAM" id="SSF52172">
    <property type="entry name" value="CheY-like"/>
    <property type="match status" value="1"/>
</dbReference>
<evidence type="ECO:0000256" key="7">
    <source>
        <dbReference type="PROSITE-ProRule" id="PRU00169"/>
    </source>
</evidence>
<evidence type="ECO:0000256" key="1">
    <source>
        <dbReference type="ARBA" id="ARBA00004496"/>
    </source>
</evidence>
<feature type="domain" description="OmpR/PhoB-type" evidence="10">
    <location>
        <begin position="130"/>
        <end position="228"/>
    </location>
</feature>
<dbReference type="Proteomes" id="UP000752012">
    <property type="component" value="Unassembled WGS sequence"/>
</dbReference>
<dbReference type="GO" id="GO:0000976">
    <property type="term" value="F:transcription cis-regulatory region binding"/>
    <property type="evidence" value="ECO:0007669"/>
    <property type="project" value="TreeGrafter"/>
</dbReference>
<evidence type="ECO:0000256" key="4">
    <source>
        <dbReference type="ARBA" id="ARBA00023015"/>
    </source>
</evidence>
<dbReference type="SMART" id="SM00448">
    <property type="entry name" value="REC"/>
    <property type="match status" value="1"/>
</dbReference>
<reference evidence="11 12" key="1">
    <citation type="submission" date="2020-03" db="EMBL/GenBank/DDBJ databases">
        <title>Assessment of the enzymatic potential of alkaline-tolerant lipase obtained from Bacillus luteus H11 (technogenic soil) for the bioremediation of saline soils contaminated with petroleum substances.</title>
        <authorList>
            <person name="Kalwasinska A."/>
        </authorList>
    </citation>
    <scope>NUCLEOTIDE SEQUENCE [LARGE SCALE GENOMIC DNA]</scope>
    <source>
        <strain evidence="11 12">H11</strain>
    </source>
</reference>
<dbReference type="PROSITE" id="PS50110">
    <property type="entry name" value="RESPONSE_REGULATORY"/>
    <property type="match status" value="1"/>
</dbReference>
<dbReference type="AlphaFoldDB" id="A0A969PS35"/>
<dbReference type="InterPro" id="IPR036388">
    <property type="entry name" value="WH-like_DNA-bd_sf"/>
</dbReference>
<dbReference type="FunFam" id="1.10.10.10:FF:000005">
    <property type="entry name" value="Two-component system response regulator"/>
    <property type="match status" value="1"/>
</dbReference>
<dbReference type="EMBL" id="JAATHJ010000023">
    <property type="protein sequence ID" value="NJP38505.1"/>
    <property type="molecule type" value="Genomic_DNA"/>
</dbReference>
<evidence type="ECO:0000259" key="10">
    <source>
        <dbReference type="PROSITE" id="PS51755"/>
    </source>
</evidence>
<evidence type="ECO:0000256" key="3">
    <source>
        <dbReference type="ARBA" id="ARBA00023012"/>
    </source>
</evidence>
<dbReference type="InterPro" id="IPR001867">
    <property type="entry name" value="OmpR/PhoB-type_DNA-bd"/>
</dbReference>
<feature type="DNA-binding region" description="OmpR/PhoB-type" evidence="8">
    <location>
        <begin position="130"/>
        <end position="228"/>
    </location>
</feature>
<dbReference type="PROSITE" id="PS51755">
    <property type="entry name" value="OMPR_PHOB"/>
    <property type="match status" value="1"/>
</dbReference>
<evidence type="ECO:0000256" key="6">
    <source>
        <dbReference type="ARBA" id="ARBA00023163"/>
    </source>
</evidence>
<keyword evidence="5 8" id="KW-0238">DNA-binding</keyword>
<dbReference type="GO" id="GO:0000156">
    <property type="term" value="F:phosphorelay response regulator activity"/>
    <property type="evidence" value="ECO:0007669"/>
    <property type="project" value="TreeGrafter"/>
</dbReference>
<dbReference type="Pfam" id="PF00486">
    <property type="entry name" value="Trans_reg_C"/>
    <property type="match status" value="1"/>
</dbReference>
<dbReference type="Gene3D" id="1.10.10.10">
    <property type="entry name" value="Winged helix-like DNA-binding domain superfamily/Winged helix DNA-binding domain"/>
    <property type="match status" value="1"/>
</dbReference>
<dbReference type="InterPro" id="IPR011006">
    <property type="entry name" value="CheY-like_superfamily"/>
</dbReference>
<proteinExistence type="predicted"/>
<dbReference type="InterPro" id="IPR039420">
    <property type="entry name" value="WalR-like"/>
</dbReference>
<dbReference type="GO" id="GO:0006355">
    <property type="term" value="P:regulation of DNA-templated transcription"/>
    <property type="evidence" value="ECO:0007669"/>
    <property type="project" value="InterPro"/>
</dbReference>
<keyword evidence="12" id="KW-1185">Reference proteome</keyword>
<dbReference type="GO" id="GO:0032993">
    <property type="term" value="C:protein-DNA complex"/>
    <property type="evidence" value="ECO:0007669"/>
    <property type="project" value="TreeGrafter"/>
</dbReference>
<keyword evidence="4" id="KW-0805">Transcription regulation</keyword>
<dbReference type="InterPro" id="IPR001789">
    <property type="entry name" value="Sig_transdc_resp-reg_receiver"/>
</dbReference>
<evidence type="ECO:0000256" key="5">
    <source>
        <dbReference type="ARBA" id="ARBA00023125"/>
    </source>
</evidence>
<protein>
    <submittedName>
        <fullName evidence="11">Response regulator transcription factor</fullName>
    </submittedName>
</protein>
<gene>
    <name evidence="11" type="ORF">HCN83_12985</name>
</gene>
<dbReference type="SMART" id="SM00862">
    <property type="entry name" value="Trans_reg_C"/>
    <property type="match status" value="1"/>
</dbReference>
<dbReference type="SUPFAM" id="SSF46894">
    <property type="entry name" value="C-terminal effector domain of the bipartite response regulators"/>
    <property type="match status" value="1"/>
</dbReference>
<dbReference type="GO" id="GO:0005829">
    <property type="term" value="C:cytosol"/>
    <property type="evidence" value="ECO:0007669"/>
    <property type="project" value="TreeGrafter"/>
</dbReference>
<dbReference type="Gene3D" id="3.40.50.2300">
    <property type="match status" value="1"/>
</dbReference>
<dbReference type="PANTHER" id="PTHR48111:SF22">
    <property type="entry name" value="REGULATOR OF RPOS"/>
    <property type="match status" value="1"/>
</dbReference>
<dbReference type="CDD" id="cd00383">
    <property type="entry name" value="trans_reg_C"/>
    <property type="match status" value="1"/>
</dbReference>
<comment type="subcellular location">
    <subcellularLocation>
        <location evidence="1">Cytoplasm</location>
    </subcellularLocation>
</comment>
<dbReference type="FunFam" id="3.40.50.2300:FF:000001">
    <property type="entry name" value="DNA-binding response regulator PhoB"/>
    <property type="match status" value="1"/>
</dbReference>
<dbReference type="Pfam" id="PF00072">
    <property type="entry name" value="Response_reg"/>
    <property type="match status" value="1"/>
</dbReference>
<evidence type="ECO:0000313" key="11">
    <source>
        <dbReference type="EMBL" id="NJP38505.1"/>
    </source>
</evidence>
<evidence type="ECO:0000313" key="12">
    <source>
        <dbReference type="Proteomes" id="UP000752012"/>
    </source>
</evidence>
<dbReference type="InterPro" id="IPR016032">
    <property type="entry name" value="Sig_transdc_resp-reg_C-effctor"/>
</dbReference>
<dbReference type="CDD" id="cd17574">
    <property type="entry name" value="REC_OmpR"/>
    <property type="match status" value="1"/>
</dbReference>
<keyword evidence="2 7" id="KW-0597">Phosphoprotein</keyword>
<evidence type="ECO:0000256" key="8">
    <source>
        <dbReference type="PROSITE-ProRule" id="PRU01091"/>
    </source>
</evidence>
<dbReference type="Gene3D" id="6.10.250.690">
    <property type="match status" value="1"/>
</dbReference>
<keyword evidence="6" id="KW-0804">Transcription</keyword>
<dbReference type="RefSeq" id="WP_168008047.1">
    <property type="nucleotide sequence ID" value="NZ_JAATHJ010000023.1"/>
</dbReference>
<organism evidence="11 12">
    <name type="scientific">Alkalicoccus luteus</name>
    <dbReference type="NCBI Taxonomy" id="1237094"/>
    <lineage>
        <taxon>Bacteria</taxon>
        <taxon>Bacillati</taxon>
        <taxon>Bacillota</taxon>
        <taxon>Bacilli</taxon>
        <taxon>Bacillales</taxon>
        <taxon>Bacillaceae</taxon>
        <taxon>Alkalicoccus</taxon>
    </lineage>
</organism>
<feature type="modified residue" description="4-aspartylphosphate" evidence="7">
    <location>
        <position position="53"/>
    </location>
</feature>